<evidence type="ECO:0000313" key="2">
    <source>
        <dbReference type="Proteomes" id="UP000886998"/>
    </source>
</evidence>
<proteinExistence type="predicted"/>
<name>A0A8X6YS15_9ARAC</name>
<organism evidence="1 2">
    <name type="scientific">Trichonephila inaurata madagascariensis</name>
    <dbReference type="NCBI Taxonomy" id="2747483"/>
    <lineage>
        <taxon>Eukaryota</taxon>
        <taxon>Metazoa</taxon>
        <taxon>Ecdysozoa</taxon>
        <taxon>Arthropoda</taxon>
        <taxon>Chelicerata</taxon>
        <taxon>Arachnida</taxon>
        <taxon>Araneae</taxon>
        <taxon>Araneomorphae</taxon>
        <taxon>Entelegynae</taxon>
        <taxon>Araneoidea</taxon>
        <taxon>Nephilidae</taxon>
        <taxon>Trichonephila</taxon>
        <taxon>Trichonephila inaurata</taxon>
    </lineage>
</organism>
<protein>
    <submittedName>
        <fullName evidence="1">Uncharacterized protein</fullName>
    </submittedName>
</protein>
<reference evidence="1" key="1">
    <citation type="submission" date="2020-08" db="EMBL/GenBank/DDBJ databases">
        <title>Multicomponent nature underlies the extraordinary mechanical properties of spider dragline silk.</title>
        <authorList>
            <person name="Kono N."/>
            <person name="Nakamura H."/>
            <person name="Mori M."/>
            <person name="Yoshida Y."/>
            <person name="Ohtoshi R."/>
            <person name="Malay A.D."/>
            <person name="Moran D.A.P."/>
            <person name="Tomita M."/>
            <person name="Numata K."/>
            <person name="Arakawa K."/>
        </authorList>
    </citation>
    <scope>NUCLEOTIDE SEQUENCE</scope>
</reference>
<dbReference type="Proteomes" id="UP000886998">
    <property type="component" value="Unassembled WGS sequence"/>
</dbReference>
<gene>
    <name evidence="1" type="ORF">TNIN_130921</name>
</gene>
<dbReference type="EMBL" id="BMAV01022851">
    <property type="protein sequence ID" value="GFY78175.1"/>
    <property type="molecule type" value="Genomic_DNA"/>
</dbReference>
<dbReference type="AlphaFoldDB" id="A0A8X6YS15"/>
<evidence type="ECO:0000313" key="1">
    <source>
        <dbReference type="EMBL" id="GFY78175.1"/>
    </source>
</evidence>
<accession>A0A8X6YS15</accession>
<keyword evidence="2" id="KW-1185">Reference proteome</keyword>
<comment type="caution">
    <text evidence="1">The sequence shown here is derived from an EMBL/GenBank/DDBJ whole genome shotgun (WGS) entry which is preliminary data.</text>
</comment>
<sequence>LHQDATWKRLETRDSLVLKGDLWVGTLGVGRILLQSWRGINCDFPNGEPNFKRRGGILPRGAIWWLCWGQKLGVAQTWLDHGDIIISF</sequence>
<feature type="non-terminal residue" evidence="1">
    <location>
        <position position="1"/>
    </location>
</feature>